<reference evidence="6 7" key="1">
    <citation type="submission" date="2015-04" db="EMBL/GenBank/DDBJ databases">
        <title>Complete genome sequence of Schizopora paradoxa KUC8140, a cosmopolitan wood degrader in East Asia.</title>
        <authorList>
            <consortium name="DOE Joint Genome Institute"/>
            <person name="Min B."/>
            <person name="Park H."/>
            <person name="Jang Y."/>
            <person name="Kim J.-J."/>
            <person name="Kim K.H."/>
            <person name="Pangilinan J."/>
            <person name="Lipzen A."/>
            <person name="Riley R."/>
            <person name="Grigoriev I.V."/>
            <person name="Spatafora J.W."/>
            <person name="Choi I.-G."/>
        </authorList>
    </citation>
    <scope>NUCLEOTIDE SEQUENCE [LARGE SCALE GENOMIC DNA]</scope>
    <source>
        <strain evidence="6 7">KUC8140</strain>
    </source>
</reference>
<proteinExistence type="predicted"/>
<dbReference type="InterPro" id="IPR019734">
    <property type="entry name" value="TPR_rpt"/>
</dbReference>
<dbReference type="InterPro" id="IPR011990">
    <property type="entry name" value="TPR-like_helical_dom_sf"/>
</dbReference>
<gene>
    <name evidence="6" type="ORF">SCHPADRAFT_313692</name>
</gene>
<dbReference type="PROSITE" id="PS50865">
    <property type="entry name" value="ZF_MYND_2"/>
    <property type="match status" value="1"/>
</dbReference>
<name>A0A0H2RSD2_9AGAM</name>
<dbReference type="InParanoid" id="A0A0H2RSD2"/>
<evidence type="ECO:0000259" key="5">
    <source>
        <dbReference type="PROSITE" id="PS50865"/>
    </source>
</evidence>
<evidence type="ECO:0000313" key="6">
    <source>
        <dbReference type="EMBL" id="KLO14487.1"/>
    </source>
</evidence>
<dbReference type="Gene3D" id="1.25.40.10">
    <property type="entry name" value="Tetratricopeptide repeat domain"/>
    <property type="match status" value="1"/>
</dbReference>
<evidence type="ECO:0000256" key="4">
    <source>
        <dbReference type="PROSITE-ProRule" id="PRU00134"/>
    </source>
</evidence>
<evidence type="ECO:0000313" key="7">
    <source>
        <dbReference type="Proteomes" id="UP000053477"/>
    </source>
</evidence>
<accession>A0A0H2RSD2</accession>
<dbReference type="Pfam" id="PF13424">
    <property type="entry name" value="TPR_12"/>
    <property type="match status" value="1"/>
</dbReference>
<dbReference type="PROSITE" id="PS01360">
    <property type="entry name" value="ZF_MYND_1"/>
    <property type="match status" value="1"/>
</dbReference>
<organism evidence="6 7">
    <name type="scientific">Schizopora paradoxa</name>
    <dbReference type="NCBI Taxonomy" id="27342"/>
    <lineage>
        <taxon>Eukaryota</taxon>
        <taxon>Fungi</taxon>
        <taxon>Dikarya</taxon>
        <taxon>Basidiomycota</taxon>
        <taxon>Agaricomycotina</taxon>
        <taxon>Agaricomycetes</taxon>
        <taxon>Hymenochaetales</taxon>
        <taxon>Schizoporaceae</taxon>
        <taxon>Schizopora</taxon>
    </lineage>
</organism>
<evidence type="ECO:0000256" key="1">
    <source>
        <dbReference type="ARBA" id="ARBA00022723"/>
    </source>
</evidence>
<keyword evidence="7" id="KW-1185">Reference proteome</keyword>
<protein>
    <recommendedName>
        <fullName evidence="5">MYND-type domain-containing protein</fullName>
    </recommendedName>
</protein>
<keyword evidence="3" id="KW-0862">Zinc</keyword>
<keyword evidence="2 4" id="KW-0863">Zinc-finger</keyword>
<evidence type="ECO:0000256" key="2">
    <source>
        <dbReference type="ARBA" id="ARBA00022771"/>
    </source>
</evidence>
<dbReference type="SMART" id="SM00028">
    <property type="entry name" value="TPR"/>
    <property type="match status" value="2"/>
</dbReference>
<dbReference type="GO" id="GO:0008270">
    <property type="term" value="F:zinc ion binding"/>
    <property type="evidence" value="ECO:0007669"/>
    <property type="project" value="UniProtKB-KW"/>
</dbReference>
<dbReference type="STRING" id="27342.A0A0H2RSD2"/>
<feature type="domain" description="MYND-type" evidence="5">
    <location>
        <begin position="137"/>
        <end position="184"/>
    </location>
</feature>
<keyword evidence="1" id="KW-0479">Metal-binding</keyword>
<dbReference type="InterPro" id="IPR002893">
    <property type="entry name" value="Znf_MYND"/>
</dbReference>
<dbReference type="Pfam" id="PF01753">
    <property type="entry name" value="zf-MYND"/>
    <property type="match status" value="1"/>
</dbReference>
<dbReference type="SUPFAM" id="SSF144232">
    <property type="entry name" value="HIT/MYND zinc finger-like"/>
    <property type="match status" value="1"/>
</dbReference>
<dbReference type="AlphaFoldDB" id="A0A0H2RSD2"/>
<dbReference type="OrthoDB" id="5231159at2759"/>
<sequence length="188" mass="20711">MSQTPIHVHVNVNPAADDIQYAGLAVPLNNEAHRLSNQGDYEGAERLHLQALEVKDHAYGTEDIRCAVTYNALGETQLRLNKLDEAEANLRHAVAIREAHNRFNLDAAVSRENLAQVLEAKHKLDEAKAERVRGAPTVCCGNYNCPGQLFKPDDMVTCGACKSVFYCSANCQGADWTGRHKGLCRKVD</sequence>
<evidence type="ECO:0000256" key="3">
    <source>
        <dbReference type="ARBA" id="ARBA00022833"/>
    </source>
</evidence>
<dbReference type="Proteomes" id="UP000053477">
    <property type="component" value="Unassembled WGS sequence"/>
</dbReference>
<dbReference type="EMBL" id="KQ085943">
    <property type="protein sequence ID" value="KLO14487.1"/>
    <property type="molecule type" value="Genomic_DNA"/>
</dbReference>
<dbReference type="Gene3D" id="6.10.140.2220">
    <property type="match status" value="1"/>
</dbReference>
<dbReference type="SUPFAM" id="SSF48452">
    <property type="entry name" value="TPR-like"/>
    <property type="match status" value="1"/>
</dbReference>